<feature type="compositionally biased region" description="Polar residues" evidence="3">
    <location>
        <begin position="78"/>
        <end position="88"/>
    </location>
</feature>
<name>A0A674JVY2_9SAUR</name>
<dbReference type="InterPro" id="IPR043128">
    <property type="entry name" value="Rev_trsase/Diguanyl_cyclase"/>
</dbReference>
<protein>
    <recommendedName>
        <fullName evidence="2">ribonuclease H</fullName>
        <ecNumber evidence="2">3.1.26.4</ecNumber>
    </recommendedName>
</protein>
<evidence type="ECO:0000313" key="6">
    <source>
        <dbReference type="Proteomes" id="UP000472274"/>
    </source>
</evidence>
<reference evidence="5" key="2">
    <citation type="submission" date="2025-09" db="UniProtKB">
        <authorList>
            <consortium name="Ensembl"/>
        </authorList>
    </citation>
    <scope>IDENTIFICATION</scope>
</reference>
<dbReference type="GeneTree" id="ENSGT00990000209850"/>
<evidence type="ECO:0000313" key="5">
    <source>
        <dbReference type="Ensembl" id="ENSTMTP00000023319.1"/>
    </source>
</evidence>
<keyword evidence="6" id="KW-1185">Reference proteome</keyword>
<dbReference type="Ensembl" id="ENSTMTT00000024139.1">
    <property type="protein sequence ID" value="ENSTMTP00000023319.1"/>
    <property type="gene ID" value="ENSTMTG00000016999.1"/>
</dbReference>
<proteinExistence type="inferred from homology"/>
<evidence type="ECO:0000256" key="3">
    <source>
        <dbReference type="SAM" id="MobiDB-lite"/>
    </source>
</evidence>
<comment type="similarity">
    <text evidence="1">Belongs to the beta type-B retroviral polymerase family. HERV class-II K(HML-2) pol subfamily.</text>
</comment>
<evidence type="ECO:0000256" key="2">
    <source>
        <dbReference type="ARBA" id="ARBA00012180"/>
    </source>
</evidence>
<dbReference type="AlphaFoldDB" id="A0A674JVY2"/>
<dbReference type="CDD" id="cd01650">
    <property type="entry name" value="RT_nLTR_like"/>
    <property type="match status" value="1"/>
</dbReference>
<dbReference type="Proteomes" id="UP000472274">
    <property type="component" value="Unplaced"/>
</dbReference>
<dbReference type="InParanoid" id="A0A674JVY2"/>
<dbReference type="GO" id="GO:0004523">
    <property type="term" value="F:RNA-DNA hybrid ribonuclease activity"/>
    <property type="evidence" value="ECO:0007669"/>
    <property type="project" value="UniProtKB-EC"/>
</dbReference>
<dbReference type="Pfam" id="PF00078">
    <property type="entry name" value="RVT_1"/>
    <property type="match status" value="1"/>
</dbReference>
<dbReference type="PANTHER" id="PTHR19446">
    <property type="entry name" value="REVERSE TRANSCRIPTASES"/>
    <property type="match status" value="1"/>
</dbReference>
<feature type="compositionally biased region" description="Basic and acidic residues" evidence="3">
    <location>
        <begin position="94"/>
        <end position="108"/>
    </location>
</feature>
<accession>A0A674JVY2</accession>
<feature type="region of interest" description="Disordered" evidence="3">
    <location>
        <begin position="1"/>
        <end position="132"/>
    </location>
</feature>
<evidence type="ECO:0000256" key="1">
    <source>
        <dbReference type="ARBA" id="ARBA00010879"/>
    </source>
</evidence>
<dbReference type="SUPFAM" id="SSF56672">
    <property type="entry name" value="DNA/RNA polymerases"/>
    <property type="match status" value="1"/>
</dbReference>
<reference evidence="5" key="1">
    <citation type="submission" date="2025-08" db="UniProtKB">
        <authorList>
            <consortium name="Ensembl"/>
        </authorList>
    </citation>
    <scope>IDENTIFICATION</scope>
</reference>
<feature type="compositionally biased region" description="Low complexity" evidence="3">
    <location>
        <begin position="8"/>
        <end position="21"/>
    </location>
</feature>
<dbReference type="InterPro" id="IPR000477">
    <property type="entry name" value="RT_dom"/>
</dbReference>
<dbReference type="Gene3D" id="3.30.70.270">
    <property type="match status" value="1"/>
</dbReference>
<feature type="compositionally biased region" description="Polar residues" evidence="3">
    <location>
        <begin position="22"/>
        <end position="32"/>
    </location>
</feature>
<feature type="domain" description="Reverse transcriptase" evidence="4">
    <location>
        <begin position="324"/>
        <end position="586"/>
    </location>
</feature>
<evidence type="ECO:0000259" key="4">
    <source>
        <dbReference type="PROSITE" id="PS50878"/>
    </source>
</evidence>
<feature type="region of interest" description="Disordered" evidence="3">
    <location>
        <begin position="167"/>
        <end position="209"/>
    </location>
</feature>
<organism evidence="5 6">
    <name type="scientific">Terrapene triunguis</name>
    <name type="common">Three-toed box turtle</name>
    <dbReference type="NCBI Taxonomy" id="2587831"/>
    <lineage>
        <taxon>Eukaryota</taxon>
        <taxon>Metazoa</taxon>
        <taxon>Chordata</taxon>
        <taxon>Craniata</taxon>
        <taxon>Vertebrata</taxon>
        <taxon>Euteleostomi</taxon>
        <taxon>Archelosauria</taxon>
        <taxon>Testudinata</taxon>
        <taxon>Testudines</taxon>
        <taxon>Cryptodira</taxon>
        <taxon>Durocryptodira</taxon>
        <taxon>Testudinoidea</taxon>
        <taxon>Emydidae</taxon>
        <taxon>Terrapene</taxon>
    </lineage>
</organism>
<sequence length="1073" mass="119524">MGSTHQLAPQTAAARGANATTRPQHQTPTVGRTGTAPEAARPIPATRRSHAPTTTPQMTAAHGRPGITPAPIDPVQLPPTTSNDSTPPATAPRDPTERSPDPRARQPTDRATNSLPTPTEEPEDQRPKTRPATPWQATWIEELQATASFSDFDPLIDRLTRELSAEIAFRRTPNQETTRPAPRRPAPHRDTNTRGAGRRNTGRRFDPAAASRIQKLYRTNRLKAVREVLDGPPSYCTIPPERLYNYFHGVFGGVPRNDAQRPECLRPLPRITDTDALEADFTPQEVTARLSRTKNTAPGKDGIPYSLLKKRDPGCLVLSSIFNQCKRLGRSPTSWKKAMTVLIHKKGERDDPSNWRPISLCSTMYKLYASCLAARITEWATTGGAISPAQKGFMPSEGCYEHNFLLQTVIQTARRTRKQCAIAWLDLANAFGSIPHHHIFDTLQEFGMPEAFLHLIRELYEGCSTTIRSVEGETAEIPIHSGVKQGCPLSPIVFNLAMEPLLRAISDGTDGYDLHGERVSVLAYADDLVLIADDPERLQGMLNTIGRAADWTGLRFNAKKCASLHVDGSKRDPVLMTEFLIQGESVVPLAEGQAYQHLGTPTGFRVRQTPEDTIREILQDAAKIDTSLLAPWQKINALNTFLIPRIAFVLRGSAVAKVPLNKADKTIRQLVKNWLSLPRRASNELIYINHRHGGAGVPRMGDLCDIAVVTHAFRLLTCPDTKVKNVATTALHAATEKRIGRPPTDRDVATYLSGSLDGDFARDRGDFASLWSRARNATRRLGKRLGCRWEWNEERQELGVLIPRIGTEDNTIVAPGARGVLERSLKAAVHALYVDTLKKKPDQGKVFEVTSKWDSSNHFLPTGSFIRFADWRFIHRARLNCVPLNGAIRHGNRDKRCRKCGYVNETLPHVLCSCKPHASAWQLRHNAVQDRLVKAINPRLGEVTVNRTVPGTDSPLRPDIVVTDEVGKKIILVDVTIPFENRTPAFREARARKLEKYAPLADALRSKGYEVHTDALLVGALGAWDPCNERVLRTCGVGRHYARLMRRLMVSDTIRWSRDIYTEHITGHRQYQE</sequence>
<dbReference type="PROSITE" id="PS50878">
    <property type="entry name" value="RT_POL"/>
    <property type="match status" value="1"/>
</dbReference>
<dbReference type="InterPro" id="IPR043502">
    <property type="entry name" value="DNA/RNA_pol_sf"/>
</dbReference>
<dbReference type="EC" id="3.1.26.4" evidence="2"/>